<sequence length="32" mass="3409">MGALRDLLSKVRDRPAALPSVPVGLRYALSVS</sequence>
<dbReference type="EMBL" id="JACHFK010000004">
    <property type="protein sequence ID" value="MBB5376555.1"/>
    <property type="molecule type" value="Genomic_DNA"/>
</dbReference>
<organism evidence="1 2">
    <name type="scientific">Deinococcus metalli</name>
    <dbReference type="NCBI Taxonomy" id="1141878"/>
    <lineage>
        <taxon>Bacteria</taxon>
        <taxon>Thermotogati</taxon>
        <taxon>Deinococcota</taxon>
        <taxon>Deinococci</taxon>
        <taxon>Deinococcales</taxon>
        <taxon>Deinococcaceae</taxon>
        <taxon>Deinococcus</taxon>
    </lineage>
</organism>
<comment type="caution">
    <text evidence="1">The sequence shown here is derived from an EMBL/GenBank/DDBJ whole genome shotgun (WGS) entry which is preliminary data.</text>
</comment>
<proteinExistence type="predicted"/>
<dbReference type="Proteomes" id="UP000539473">
    <property type="component" value="Unassembled WGS sequence"/>
</dbReference>
<evidence type="ECO:0000313" key="2">
    <source>
        <dbReference type="Proteomes" id="UP000539473"/>
    </source>
</evidence>
<protein>
    <submittedName>
        <fullName evidence="1">Uncharacterized protein</fullName>
    </submittedName>
</protein>
<reference evidence="1 2" key="1">
    <citation type="submission" date="2020-08" db="EMBL/GenBank/DDBJ databases">
        <title>Genomic Encyclopedia of Type Strains, Phase IV (KMG-IV): sequencing the most valuable type-strain genomes for metagenomic binning, comparative biology and taxonomic classification.</title>
        <authorList>
            <person name="Goeker M."/>
        </authorList>
    </citation>
    <scope>NUCLEOTIDE SEQUENCE [LARGE SCALE GENOMIC DNA]</scope>
    <source>
        <strain evidence="1 2">DSM 27521</strain>
    </source>
</reference>
<dbReference type="AlphaFoldDB" id="A0A7W8KE80"/>
<gene>
    <name evidence="1" type="ORF">HNQ07_002019</name>
</gene>
<accession>A0A7W8KE80</accession>
<evidence type="ECO:0000313" key="1">
    <source>
        <dbReference type="EMBL" id="MBB5376555.1"/>
    </source>
</evidence>
<name>A0A7W8KE80_9DEIO</name>